<name>A0A9P1FUQ9_9DINO</name>
<gene>
    <name evidence="1" type="ORF">C1SCF055_LOCUS16256</name>
</gene>
<protein>
    <submittedName>
        <fullName evidence="1">Uncharacterized protein</fullName>
    </submittedName>
</protein>
<dbReference type="AlphaFoldDB" id="A0A9P1FUQ9"/>
<organism evidence="1">
    <name type="scientific">Cladocopium goreaui</name>
    <dbReference type="NCBI Taxonomy" id="2562237"/>
    <lineage>
        <taxon>Eukaryota</taxon>
        <taxon>Sar</taxon>
        <taxon>Alveolata</taxon>
        <taxon>Dinophyceae</taxon>
        <taxon>Suessiales</taxon>
        <taxon>Symbiodiniaceae</taxon>
        <taxon>Cladocopium</taxon>
    </lineage>
</organism>
<reference evidence="1" key="1">
    <citation type="submission" date="2022-10" db="EMBL/GenBank/DDBJ databases">
        <authorList>
            <person name="Chen Y."/>
            <person name="Dougan E. K."/>
            <person name="Chan C."/>
            <person name="Rhodes N."/>
            <person name="Thang M."/>
        </authorList>
    </citation>
    <scope>NUCLEOTIDE SEQUENCE</scope>
</reference>
<dbReference type="Proteomes" id="UP001152797">
    <property type="component" value="Unassembled WGS sequence"/>
</dbReference>
<evidence type="ECO:0000313" key="3">
    <source>
        <dbReference type="Proteomes" id="UP001152797"/>
    </source>
</evidence>
<evidence type="ECO:0000313" key="1">
    <source>
        <dbReference type="EMBL" id="CAI3989163.1"/>
    </source>
</evidence>
<comment type="caution">
    <text evidence="1">The sequence shown here is derived from an EMBL/GenBank/DDBJ whole genome shotgun (WGS) entry which is preliminary data.</text>
</comment>
<keyword evidence="3" id="KW-1185">Reference proteome</keyword>
<dbReference type="EMBL" id="CAMXCT020001338">
    <property type="protein sequence ID" value="CAL1142538.1"/>
    <property type="molecule type" value="Genomic_DNA"/>
</dbReference>
<reference evidence="2 3" key="2">
    <citation type="submission" date="2024-05" db="EMBL/GenBank/DDBJ databases">
        <authorList>
            <person name="Chen Y."/>
            <person name="Shah S."/>
            <person name="Dougan E. K."/>
            <person name="Thang M."/>
            <person name="Chan C."/>
        </authorList>
    </citation>
    <scope>NUCLEOTIDE SEQUENCE [LARGE SCALE GENOMIC DNA]</scope>
</reference>
<dbReference type="EMBL" id="CAMXCT030001338">
    <property type="protein sequence ID" value="CAL4776475.1"/>
    <property type="molecule type" value="Genomic_DNA"/>
</dbReference>
<dbReference type="EMBL" id="CAMXCT010001338">
    <property type="protein sequence ID" value="CAI3989163.1"/>
    <property type="molecule type" value="Genomic_DNA"/>
</dbReference>
<proteinExistence type="predicted"/>
<accession>A0A9P1FUQ9</accession>
<evidence type="ECO:0000313" key="2">
    <source>
        <dbReference type="EMBL" id="CAL4776475.1"/>
    </source>
</evidence>
<sequence>MAPLQCGLCEQQRLFWCFKVTSVTLRVSFGLRTLPGDQCCTPVEVTGRRGSQRISQIRRRCLSCLSPFCHLSMSFHIFPSFHSFSLCVLSSGESIVG</sequence>